<dbReference type="EMBL" id="BAABAL010000018">
    <property type="protein sequence ID" value="GAA4021883.1"/>
    <property type="molecule type" value="Genomic_DNA"/>
</dbReference>
<evidence type="ECO:0000256" key="3">
    <source>
        <dbReference type="ARBA" id="ARBA00022679"/>
    </source>
</evidence>
<evidence type="ECO:0000256" key="1">
    <source>
        <dbReference type="ARBA" id="ARBA00004651"/>
    </source>
</evidence>
<feature type="transmembrane region" description="Helical" evidence="9">
    <location>
        <begin position="271"/>
        <end position="287"/>
    </location>
</feature>
<evidence type="ECO:0000256" key="7">
    <source>
        <dbReference type="ARBA" id="ARBA00024033"/>
    </source>
</evidence>
<keyword evidence="3" id="KW-0808">Transferase</keyword>
<feature type="transmembrane region" description="Helical" evidence="9">
    <location>
        <begin position="156"/>
        <end position="177"/>
    </location>
</feature>
<evidence type="ECO:0000256" key="8">
    <source>
        <dbReference type="SAM" id="MobiDB-lite"/>
    </source>
</evidence>
<evidence type="ECO:0000256" key="4">
    <source>
        <dbReference type="ARBA" id="ARBA00022692"/>
    </source>
</evidence>
<evidence type="ECO:0000256" key="5">
    <source>
        <dbReference type="ARBA" id="ARBA00022989"/>
    </source>
</evidence>
<feature type="transmembrane region" description="Helical" evidence="9">
    <location>
        <begin position="293"/>
        <end position="308"/>
    </location>
</feature>
<evidence type="ECO:0000256" key="2">
    <source>
        <dbReference type="ARBA" id="ARBA00022475"/>
    </source>
</evidence>
<feature type="transmembrane region" description="Helical" evidence="9">
    <location>
        <begin position="50"/>
        <end position="69"/>
    </location>
</feature>
<evidence type="ECO:0000313" key="11">
    <source>
        <dbReference type="Proteomes" id="UP001501747"/>
    </source>
</evidence>
<name>A0ABP7T6R3_9PSEU</name>
<dbReference type="InterPro" id="IPR018584">
    <property type="entry name" value="GT87"/>
</dbReference>
<feature type="transmembrane region" description="Helical" evidence="9">
    <location>
        <begin position="315"/>
        <end position="333"/>
    </location>
</feature>
<proteinExistence type="inferred from homology"/>
<keyword evidence="11" id="KW-1185">Reference proteome</keyword>
<feature type="transmembrane region" description="Helical" evidence="9">
    <location>
        <begin position="105"/>
        <end position="126"/>
    </location>
</feature>
<comment type="subcellular location">
    <subcellularLocation>
        <location evidence="1">Cell membrane</location>
        <topology evidence="1">Multi-pass membrane protein</topology>
    </subcellularLocation>
</comment>
<accession>A0ABP7T6R3</accession>
<evidence type="ECO:0000256" key="9">
    <source>
        <dbReference type="SAM" id="Phobius"/>
    </source>
</evidence>
<keyword evidence="2" id="KW-1003">Cell membrane</keyword>
<feature type="transmembrane region" description="Helical" evidence="9">
    <location>
        <begin position="246"/>
        <end position="264"/>
    </location>
</feature>
<feature type="transmembrane region" description="Helical" evidence="9">
    <location>
        <begin position="184"/>
        <end position="203"/>
    </location>
</feature>
<keyword evidence="6 9" id="KW-0472">Membrane</keyword>
<reference evidence="11" key="1">
    <citation type="journal article" date="2019" name="Int. J. Syst. Evol. Microbiol.">
        <title>The Global Catalogue of Microorganisms (GCM) 10K type strain sequencing project: providing services to taxonomists for standard genome sequencing and annotation.</title>
        <authorList>
            <consortium name="The Broad Institute Genomics Platform"/>
            <consortium name="The Broad Institute Genome Sequencing Center for Infectious Disease"/>
            <person name="Wu L."/>
            <person name="Ma J."/>
        </authorList>
    </citation>
    <scope>NUCLEOTIDE SEQUENCE [LARGE SCALE GENOMIC DNA]</scope>
    <source>
        <strain evidence="11">JCM 17342</strain>
    </source>
</reference>
<dbReference type="Proteomes" id="UP001501747">
    <property type="component" value="Unassembled WGS sequence"/>
</dbReference>
<feature type="transmembrane region" description="Helical" evidence="9">
    <location>
        <begin position="76"/>
        <end position="99"/>
    </location>
</feature>
<sequence>MVTGVGIALAAALWHVSGAPLVDLDVYRAGGQAMVTGRHLYDDQFPPRPLVYQLPFTYPPFAALLFTALMPLSLKAMGFVVTAATALALVAACVVVARACGLRPAVATGLGAVVGALSVLSEPVLATIDLGQVNTLLLVMVVADCLLPRTPWPRGLLIGVAAGIKLTPAIFVLYFLARRRWRSALTAVGTFAGTVAVGFAVSAENSVQYWFSTLFNTDRIGGPEFHTNQSIRGVIGRFGLVDEQVFPFWLCGVLLTLAVTWFVLARVRDEVPALLVVAAAGLLCSPVSWSNHWVWAAVLATAVAVELLRRPRWALLAPGLAAVVFFVGPHGFLPKGGKLELTWTAAQWPWGNAFFLVAVSGLLALLVANFSRRGDNRSGGNGIGTGEKARTGPGSGGDDRR</sequence>
<gene>
    <name evidence="10" type="ORF">GCM10022247_52630</name>
</gene>
<comment type="similarity">
    <text evidence="7">Belongs to the glycosyltransferase 87 family.</text>
</comment>
<evidence type="ECO:0000313" key="10">
    <source>
        <dbReference type="EMBL" id="GAA4021883.1"/>
    </source>
</evidence>
<keyword evidence="4 9" id="KW-0812">Transmembrane</keyword>
<feature type="transmembrane region" description="Helical" evidence="9">
    <location>
        <begin position="353"/>
        <end position="371"/>
    </location>
</feature>
<evidence type="ECO:0000256" key="6">
    <source>
        <dbReference type="ARBA" id="ARBA00023136"/>
    </source>
</evidence>
<protein>
    <submittedName>
        <fullName evidence="10">Glycosyltransferase 87 family protein</fullName>
    </submittedName>
</protein>
<keyword evidence="5 9" id="KW-1133">Transmembrane helix</keyword>
<feature type="region of interest" description="Disordered" evidence="8">
    <location>
        <begin position="377"/>
        <end position="401"/>
    </location>
</feature>
<comment type="caution">
    <text evidence="10">The sequence shown here is derived from an EMBL/GenBank/DDBJ whole genome shotgun (WGS) entry which is preliminary data.</text>
</comment>
<dbReference type="Pfam" id="PF09594">
    <property type="entry name" value="GT87"/>
    <property type="match status" value="1"/>
</dbReference>
<organism evidence="10 11">
    <name type="scientific">Allokutzneria multivorans</name>
    <dbReference type="NCBI Taxonomy" id="1142134"/>
    <lineage>
        <taxon>Bacteria</taxon>
        <taxon>Bacillati</taxon>
        <taxon>Actinomycetota</taxon>
        <taxon>Actinomycetes</taxon>
        <taxon>Pseudonocardiales</taxon>
        <taxon>Pseudonocardiaceae</taxon>
        <taxon>Allokutzneria</taxon>
    </lineage>
</organism>